<dbReference type="EMBL" id="JMSE01000862">
    <property type="protein sequence ID" value="KDN66953.1"/>
    <property type="molecule type" value="Genomic_DNA"/>
</dbReference>
<name>A0A066XCN6_COLSU</name>
<comment type="caution">
    <text evidence="1">The sequence shown here is derived from an EMBL/GenBank/DDBJ whole genome shotgun (WGS) entry which is preliminary data.</text>
</comment>
<proteinExistence type="predicted"/>
<protein>
    <submittedName>
        <fullName evidence="1">Uncharacterized protein</fullName>
    </submittedName>
</protein>
<dbReference type="HOGENOM" id="CLU_1796337_0_0_1"/>
<dbReference type="AlphaFoldDB" id="A0A066XCN6"/>
<dbReference type="eggNOG" id="ENOG502T4IA">
    <property type="taxonomic scope" value="Eukaryota"/>
</dbReference>
<dbReference type="OrthoDB" id="4851203at2759"/>
<keyword evidence="2" id="KW-1185">Reference proteome</keyword>
<evidence type="ECO:0000313" key="1">
    <source>
        <dbReference type="EMBL" id="KDN66953.1"/>
    </source>
</evidence>
<sequence>MKNKLTTLPGLQAAAALYLARTSEAKVFCADANRTVVPNTSCVDVETSGQFFVFGKNVTDIALHTQVEPEINIYDASDVVLRQNAKYPPPPNAPAPQKSRSLVLRDNDEDYVCDSDAPGQFSYTPVGGRGRLVVIGLYGRGSGSLGG</sequence>
<gene>
    <name evidence="1" type="ORF">CSUB01_11543</name>
</gene>
<reference evidence="2" key="1">
    <citation type="journal article" date="2014" name="Genome Announc.">
        <title>Draft genome sequence of Colletotrichum sublineola, a destructive pathogen of cultivated sorghum.</title>
        <authorList>
            <person name="Baroncelli R."/>
            <person name="Sanz-Martin J.M."/>
            <person name="Rech G.E."/>
            <person name="Sukno S.A."/>
            <person name="Thon M.R."/>
        </authorList>
    </citation>
    <scope>NUCLEOTIDE SEQUENCE [LARGE SCALE GENOMIC DNA]</scope>
    <source>
        <strain evidence="2">TX430BB</strain>
    </source>
</reference>
<accession>A0A066XCN6</accession>
<dbReference type="OMA" id="IFCADAN"/>
<evidence type="ECO:0000313" key="2">
    <source>
        <dbReference type="Proteomes" id="UP000027238"/>
    </source>
</evidence>
<dbReference type="Proteomes" id="UP000027238">
    <property type="component" value="Unassembled WGS sequence"/>
</dbReference>
<organism evidence="1 2">
    <name type="scientific">Colletotrichum sublineola</name>
    <name type="common">Sorghum anthracnose fungus</name>
    <dbReference type="NCBI Taxonomy" id="1173701"/>
    <lineage>
        <taxon>Eukaryota</taxon>
        <taxon>Fungi</taxon>
        <taxon>Dikarya</taxon>
        <taxon>Ascomycota</taxon>
        <taxon>Pezizomycotina</taxon>
        <taxon>Sordariomycetes</taxon>
        <taxon>Hypocreomycetidae</taxon>
        <taxon>Glomerellales</taxon>
        <taxon>Glomerellaceae</taxon>
        <taxon>Colletotrichum</taxon>
        <taxon>Colletotrichum graminicola species complex</taxon>
    </lineage>
</organism>